<dbReference type="PANTHER" id="PTHR32332">
    <property type="entry name" value="2-NITROPROPANE DIOXYGENASE"/>
    <property type="match status" value="1"/>
</dbReference>
<dbReference type="PANTHER" id="PTHR32332:SF20">
    <property type="entry name" value="2-NITROPROPANE DIOXYGENASE-LIKE PROTEIN"/>
    <property type="match status" value="1"/>
</dbReference>
<proteinExistence type="predicted"/>
<gene>
    <name evidence="1" type="ORF">S01H4_06000</name>
</gene>
<accession>X1AVN9</accession>
<dbReference type="AlphaFoldDB" id="X1AVN9"/>
<comment type="caution">
    <text evidence="1">The sequence shown here is derived from an EMBL/GenBank/DDBJ whole genome shotgun (WGS) entry which is preliminary data.</text>
</comment>
<dbReference type="EMBL" id="BART01001800">
    <property type="protein sequence ID" value="GAG73317.1"/>
    <property type="molecule type" value="Genomic_DNA"/>
</dbReference>
<dbReference type="SUPFAM" id="SSF51412">
    <property type="entry name" value="Inosine monophosphate dehydrogenase (IMPDH)"/>
    <property type="match status" value="1"/>
</dbReference>
<dbReference type="Gene3D" id="3.20.20.70">
    <property type="entry name" value="Aldolase class I"/>
    <property type="match status" value="1"/>
</dbReference>
<protein>
    <submittedName>
        <fullName evidence="1">Uncharacterized protein</fullName>
    </submittedName>
</protein>
<dbReference type="Pfam" id="PF03060">
    <property type="entry name" value="NMO"/>
    <property type="match status" value="1"/>
</dbReference>
<evidence type="ECO:0000313" key="1">
    <source>
        <dbReference type="EMBL" id="GAG73317.1"/>
    </source>
</evidence>
<sequence>NITLARKMLKIPIIAAGGIGDARGFLSALAMGADAVCLGTALMVTRECPVPERIKEKWLNLDIYDEQFHEKIYKYNVKNFMAPSTAIGHHNEIIPMKTLIEEMIKKAENILLSWGFDNNEINTLSL</sequence>
<feature type="non-terminal residue" evidence="1">
    <location>
        <position position="1"/>
    </location>
</feature>
<name>X1AVN9_9ZZZZ</name>
<organism evidence="1">
    <name type="scientific">marine sediment metagenome</name>
    <dbReference type="NCBI Taxonomy" id="412755"/>
    <lineage>
        <taxon>unclassified sequences</taxon>
        <taxon>metagenomes</taxon>
        <taxon>ecological metagenomes</taxon>
    </lineage>
</organism>
<dbReference type="InterPro" id="IPR013785">
    <property type="entry name" value="Aldolase_TIM"/>
</dbReference>
<reference evidence="1" key="1">
    <citation type="journal article" date="2014" name="Front. Microbiol.">
        <title>High frequency of phylogenetically diverse reductive dehalogenase-homologous genes in deep subseafloor sedimentary metagenomes.</title>
        <authorList>
            <person name="Kawai M."/>
            <person name="Futagami T."/>
            <person name="Toyoda A."/>
            <person name="Takaki Y."/>
            <person name="Nishi S."/>
            <person name="Hori S."/>
            <person name="Arai W."/>
            <person name="Tsubouchi T."/>
            <person name="Morono Y."/>
            <person name="Uchiyama I."/>
            <person name="Ito T."/>
            <person name="Fujiyama A."/>
            <person name="Inagaki F."/>
            <person name="Takami H."/>
        </authorList>
    </citation>
    <scope>NUCLEOTIDE SEQUENCE</scope>
    <source>
        <strain evidence="1">Expedition CK06-06</strain>
    </source>
</reference>